<dbReference type="InterPro" id="IPR003784">
    <property type="entry name" value="BioY"/>
</dbReference>
<protein>
    <recommendedName>
        <fullName evidence="2">Biotin transporter</fullName>
    </recommendedName>
</protein>
<keyword evidence="2" id="KW-1003">Cell membrane</keyword>
<proteinExistence type="inferred from homology"/>
<name>A0ABS6G5H0_9FIRM</name>
<feature type="transmembrane region" description="Helical" evidence="3">
    <location>
        <begin position="21"/>
        <end position="36"/>
    </location>
</feature>
<evidence type="ECO:0000313" key="5">
    <source>
        <dbReference type="Proteomes" id="UP000779508"/>
    </source>
</evidence>
<organism evidence="4 5">
    <name type="scientific">Alkaliphilus flagellatus</name>
    <dbReference type="NCBI Taxonomy" id="2841507"/>
    <lineage>
        <taxon>Bacteria</taxon>
        <taxon>Bacillati</taxon>
        <taxon>Bacillota</taxon>
        <taxon>Clostridia</taxon>
        <taxon>Peptostreptococcales</taxon>
        <taxon>Natronincolaceae</taxon>
        <taxon>Alkaliphilus</taxon>
    </lineage>
</organism>
<feature type="transmembrane region" description="Helical" evidence="3">
    <location>
        <begin position="66"/>
        <end position="86"/>
    </location>
</feature>
<dbReference type="Proteomes" id="UP000779508">
    <property type="component" value="Unassembled WGS sequence"/>
</dbReference>
<sequence length="183" mass="19481">MGEKANINKATKISISEMTKISLCTALLCISSYILLPLPFTPIMITAQTIVVNLIALTLKPIHSVISIVMFILLGVIGLPVFAGGIGGLGALFGPTGGFIIGFIFSAIAISYLKGKKINLVRYLLVTILIGMPITYLFGATYMSYVLNMGYIKTLQVAVIPFIVGDIIKATLASIIALKLNSI</sequence>
<feature type="transmembrane region" description="Helical" evidence="3">
    <location>
        <begin position="120"/>
        <end position="138"/>
    </location>
</feature>
<keyword evidence="2 3" id="KW-0472">Membrane</keyword>
<keyword evidence="3" id="KW-0812">Transmembrane</keyword>
<feature type="transmembrane region" description="Helical" evidence="3">
    <location>
        <begin position="158"/>
        <end position="178"/>
    </location>
</feature>
<comment type="caution">
    <text evidence="4">The sequence shown here is derived from an EMBL/GenBank/DDBJ whole genome shotgun (WGS) entry which is preliminary data.</text>
</comment>
<dbReference type="PANTHER" id="PTHR34295">
    <property type="entry name" value="BIOTIN TRANSPORTER BIOY"/>
    <property type="match status" value="1"/>
</dbReference>
<dbReference type="EMBL" id="JAHLQK010000006">
    <property type="protein sequence ID" value="MBU5677738.1"/>
    <property type="molecule type" value="Genomic_DNA"/>
</dbReference>
<comment type="similarity">
    <text evidence="1 2">Belongs to the BioY family.</text>
</comment>
<evidence type="ECO:0000256" key="2">
    <source>
        <dbReference type="PIRNR" id="PIRNR016661"/>
    </source>
</evidence>
<keyword evidence="2" id="KW-0813">Transport</keyword>
<feature type="transmembrane region" description="Helical" evidence="3">
    <location>
        <begin position="42"/>
        <end position="59"/>
    </location>
</feature>
<dbReference type="PANTHER" id="PTHR34295:SF1">
    <property type="entry name" value="BIOTIN TRANSPORTER BIOY"/>
    <property type="match status" value="1"/>
</dbReference>
<dbReference type="RefSeq" id="WP_216418706.1">
    <property type="nucleotide sequence ID" value="NZ_JAHLQK010000006.1"/>
</dbReference>
<gene>
    <name evidence="4" type="ORF">KQI88_15055</name>
</gene>
<dbReference type="Pfam" id="PF02632">
    <property type="entry name" value="BioY"/>
    <property type="match status" value="1"/>
</dbReference>
<feature type="transmembrane region" description="Helical" evidence="3">
    <location>
        <begin position="92"/>
        <end position="113"/>
    </location>
</feature>
<reference evidence="4 5" key="1">
    <citation type="submission" date="2021-06" db="EMBL/GenBank/DDBJ databases">
        <authorList>
            <person name="Sun Q."/>
            <person name="Li D."/>
        </authorList>
    </citation>
    <scope>NUCLEOTIDE SEQUENCE [LARGE SCALE GENOMIC DNA]</scope>
    <source>
        <strain evidence="4 5">MSJ-5</strain>
    </source>
</reference>
<evidence type="ECO:0000313" key="4">
    <source>
        <dbReference type="EMBL" id="MBU5677738.1"/>
    </source>
</evidence>
<keyword evidence="3" id="KW-1133">Transmembrane helix</keyword>
<keyword evidence="5" id="KW-1185">Reference proteome</keyword>
<evidence type="ECO:0000256" key="3">
    <source>
        <dbReference type="SAM" id="Phobius"/>
    </source>
</evidence>
<evidence type="ECO:0000256" key="1">
    <source>
        <dbReference type="ARBA" id="ARBA00010692"/>
    </source>
</evidence>
<comment type="subcellular location">
    <subcellularLocation>
        <location evidence="2">Cell membrane</location>
        <topology evidence="2">Multi-pass membrane protein</topology>
    </subcellularLocation>
</comment>
<dbReference type="PIRSF" id="PIRSF016661">
    <property type="entry name" value="BioY"/>
    <property type="match status" value="1"/>
</dbReference>
<accession>A0ABS6G5H0</accession>